<comment type="pathway">
    <text evidence="2">Cofactor biosynthesis; tetrahydrofolate biosynthesis; 2-amino-4-hydroxy-6-hydroxymethyl-7,8-dihydropteridine diphosphate from 7,8-dihydroneopterin triphosphate: step 3/4.</text>
</comment>
<evidence type="ECO:0000256" key="5">
    <source>
        <dbReference type="ARBA" id="ARBA00022909"/>
    </source>
</evidence>
<dbReference type="GO" id="GO:0046656">
    <property type="term" value="P:folic acid biosynthetic process"/>
    <property type="evidence" value="ECO:0007669"/>
    <property type="project" value="UniProtKB-KW"/>
</dbReference>
<dbReference type="PANTHER" id="PTHR42844">
    <property type="entry name" value="DIHYDRONEOPTERIN ALDOLASE 1-RELATED"/>
    <property type="match status" value="1"/>
</dbReference>
<accession>A0A344PKU5</accession>
<reference evidence="10" key="1">
    <citation type="submission" date="2018-07" db="EMBL/GenBank/DDBJ databases">
        <title>Genome sequencing of Paracoccus sp. SC2-6.</title>
        <authorList>
            <person name="Heo J."/>
            <person name="Kim S.-J."/>
            <person name="Kwon S.-W."/>
        </authorList>
    </citation>
    <scope>NUCLEOTIDE SEQUENCE [LARGE SCALE GENOMIC DNA]</scope>
    <source>
        <strain evidence="10">SC2-6</strain>
    </source>
</reference>
<dbReference type="PANTHER" id="PTHR42844:SF1">
    <property type="entry name" value="DIHYDRONEOPTERIN ALDOLASE 1-RELATED"/>
    <property type="match status" value="1"/>
</dbReference>
<gene>
    <name evidence="9" type="ORF">DRW48_10115</name>
</gene>
<dbReference type="Pfam" id="PF02152">
    <property type="entry name" value="FolB"/>
    <property type="match status" value="1"/>
</dbReference>
<sequence>MVPDRIHLREHVIEAEIGAFASERDRRQRLRFALTATLARPGTGASDNVDSILSYDVLVGAIADALGAKRFDLLEALAEDIAARILAHPQAAEVQVCVEKLDRVPGALGITITRARGDAAVRSVSAVKIPVLSARDSRPSGAAVIVPDAPGLPMPQGGDPVQMALLALDQAAWALAAQLGLEIAATRTEIQAAASEGRAVVWAPVRMVREAQDLPPADRDRPEALARWLAARLRDGGSAT</sequence>
<organism evidence="9 10">
    <name type="scientific">Paracoccus suum</name>
    <dbReference type="NCBI Taxonomy" id="2259340"/>
    <lineage>
        <taxon>Bacteria</taxon>
        <taxon>Pseudomonadati</taxon>
        <taxon>Pseudomonadota</taxon>
        <taxon>Alphaproteobacteria</taxon>
        <taxon>Rhodobacterales</taxon>
        <taxon>Paracoccaceae</taxon>
        <taxon>Paracoccus</taxon>
    </lineage>
</organism>
<dbReference type="RefSeq" id="WP_114076319.1">
    <property type="nucleotide sequence ID" value="NZ_CP030918.1"/>
</dbReference>
<keyword evidence="5" id="KW-0289">Folate biosynthesis</keyword>
<dbReference type="SMART" id="SM00905">
    <property type="entry name" value="FolB"/>
    <property type="match status" value="1"/>
</dbReference>
<evidence type="ECO:0000259" key="8">
    <source>
        <dbReference type="SMART" id="SM00905"/>
    </source>
</evidence>
<evidence type="ECO:0000256" key="4">
    <source>
        <dbReference type="ARBA" id="ARBA00013043"/>
    </source>
</evidence>
<dbReference type="InterPro" id="IPR043133">
    <property type="entry name" value="GTP-CH-I_C/QueF"/>
</dbReference>
<dbReference type="SUPFAM" id="SSF55620">
    <property type="entry name" value="Tetrahydrobiopterin biosynthesis enzymes-like"/>
    <property type="match status" value="1"/>
</dbReference>
<dbReference type="KEGG" id="pars:DRW48_10115"/>
<name>A0A344PKU5_9RHOB</name>
<dbReference type="OrthoDB" id="7678026at2"/>
<keyword evidence="10" id="KW-1185">Reference proteome</keyword>
<dbReference type="GO" id="GO:0005737">
    <property type="term" value="C:cytoplasm"/>
    <property type="evidence" value="ECO:0007669"/>
    <property type="project" value="TreeGrafter"/>
</dbReference>
<evidence type="ECO:0000256" key="3">
    <source>
        <dbReference type="ARBA" id="ARBA00005708"/>
    </source>
</evidence>
<dbReference type="EMBL" id="CP030918">
    <property type="protein sequence ID" value="AXC50000.1"/>
    <property type="molecule type" value="Genomic_DNA"/>
</dbReference>
<evidence type="ECO:0000313" key="9">
    <source>
        <dbReference type="EMBL" id="AXC50000.1"/>
    </source>
</evidence>
<dbReference type="InterPro" id="IPR006157">
    <property type="entry name" value="FolB_dom"/>
</dbReference>
<keyword evidence="6" id="KW-0456">Lyase</keyword>
<dbReference type="EC" id="4.1.2.25" evidence="4"/>
<dbReference type="AlphaFoldDB" id="A0A344PKU5"/>
<dbReference type="Proteomes" id="UP000252023">
    <property type="component" value="Chromosome"/>
</dbReference>
<evidence type="ECO:0000256" key="6">
    <source>
        <dbReference type="ARBA" id="ARBA00023239"/>
    </source>
</evidence>
<evidence type="ECO:0000256" key="7">
    <source>
        <dbReference type="ARBA" id="ARBA00032903"/>
    </source>
</evidence>
<feature type="domain" description="Dihydroneopterin aldolase/epimerase" evidence="8">
    <location>
        <begin position="6"/>
        <end position="114"/>
    </location>
</feature>
<proteinExistence type="inferred from homology"/>
<evidence type="ECO:0000256" key="1">
    <source>
        <dbReference type="ARBA" id="ARBA00001353"/>
    </source>
</evidence>
<dbReference type="Gene3D" id="3.30.1130.10">
    <property type="match status" value="1"/>
</dbReference>
<comment type="similarity">
    <text evidence="3">Belongs to the DHNA family.</text>
</comment>
<comment type="catalytic activity">
    <reaction evidence="1">
        <text>7,8-dihydroneopterin = 6-hydroxymethyl-7,8-dihydropterin + glycolaldehyde</text>
        <dbReference type="Rhea" id="RHEA:10540"/>
        <dbReference type="ChEBI" id="CHEBI:17001"/>
        <dbReference type="ChEBI" id="CHEBI:17071"/>
        <dbReference type="ChEBI" id="CHEBI:44841"/>
        <dbReference type="EC" id="4.1.2.25"/>
    </reaction>
</comment>
<evidence type="ECO:0000256" key="2">
    <source>
        <dbReference type="ARBA" id="ARBA00005013"/>
    </source>
</evidence>
<dbReference type="InterPro" id="IPR006156">
    <property type="entry name" value="Dihydroneopterin_aldolase"/>
</dbReference>
<evidence type="ECO:0000313" key="10">
    <source>
        <dbReference type="Proteomes" id="UP000252023"/>
    </source>
</evidence>
<protein>
    <recommendedName>
        <fullName evidence="4">dihydroneopterin aldolase</fullName>
        <ecNumber evidence="4">4.1.2.25</ecNumber>
    </recommendedName>
    <alternativeName>
        <fullName evidence="7">7,8-dihydroneopterin aldolase</fullName>
    </alternativeName>
</protein>
<dbReference type="GO" id="GO:0004150">
    <property type="term" value="F:dihydroneopterin aldolase activity"/>
    <property type="evidence" value="ECO:0007669"/>
    <property type="project" value="UniProtKB-EC"/>
</dbReference>